<reference evidence="3 4" key="1">
    <citation type="journal article" date="2014" name="Genome Announc.">
        <title>Draft Genome Sequence of Streptomyces fradiae ATCC 19609, a Strain Highly Sensitive to Antibiotics.</title>
        <authorList>
            <person name="Bekker O.B."/>
            <person name="Klimina K.M."/>
            <person name="Vatlin A.A."/>
            <person name="Zakharevich N.V."/>
            <person name="Kasianov A.S."/>
            <person name="Danilenko V.N."/>
        </authorList>
    </citation>
    <scope>NUCLEOTIDE SEQUENCE [LARGE SCALE GENOMIC DNA]</scope>
    <source>
        <strain evidence="3 4">ATCC 19609</strain>
    </source>
</reference>
<accession>A0A3R7EUG5</accession>
<dbReference type="SUPFAM" id="SSF81606">
    <property type="entry name" value="PP2C-like"/>
    <property type="match status" value="1"/>
</dbReference>
<keyword evidence="4" id="KW-1185">Reference proteome</keyword>
<feature type="compositionally biased region" description="Low complexity" evidence="2">
    <location>
        <begin position="122"/>
        <end position="137"/>
    </location>
</feature>
<dbReference type="InterPro" id="IPR000700">
    <property type="entry name" value="PAS-assoc_C"/>
</dbReference>
<dbReference type="InterPro" id="IPR013655">
    <property type="entry name" value="PAS_fold_3"/>
</dbReference>
<dbReference type="SMART" id="SM00331">
    <property type="entry name" value="PP2C_SIG"/>
    <property type="match status" value="1"/>
</dbReference>
<dbReference type="Pfam" id="PF13185">
    <property type="entry name" value="GAF_2"/>
    <property type="match status" value="2"/>
</dbReference>
<dbReference type="AlphaFoldDB" id="A0A3R7EUG5"/>
<dbReference type="InterPro" id="IPR036457">
    <property type="entry name" value="PPM-type-like_dom_sf"/>
</dbReference>
<dbReference type="Gene3D" id="3.30.450.40">
    <property type="match status" value="2"/>
</dbReference>
<dbReference type="Pfam" id="PF07228">
    <property type="entry name" value="SpoIIE"/>
    <property type="match status" value="1"/>
</dbReference>
<name>A0A3R7EUG5_9ACTN</name>
<evidence type="ECO:0000256" key="1">
    <source>
        <dbReference type="ARBA" id="ARBA00022801"/>
    </source>
</evidence>
<dbReference type="InterPro" id="IPR001932">
    <property type="entry name" value="PPM-type_phosphatase-like_dom"/>
</dbReference>
<gene>
    <name evidence="3" type="ORF">SFRA_010705</name>
</gene>
<dbReference type="Pfam" id="PF08447">
    <property type="entry name" value="PAS_3"/>
    <property type="match status" value="1"/>
</dbReference>
<feature type="region of interest" description="Disordered" evidence="2">
    <location>
        <begin position="1"/>
        <end position="75"/>
    </location>
</feature>
<dbReference type="SUPFAM" id="SSF55785">
    <property type="entry name" value="PYP-like sensor domain (PAS domain)"/>
    <property type="match status" value="1"/>
</dbReference>
<evidence type="ECO:0000313" key="4">
    <source>
        <dbReference type="Proteomes" id="UP000028058"/>
    </source>
</evidence>
<dbReference type="InterPro" id="IPR029016">
    <property type="entry name" value="GAF-like_dom_sf"/>
</dbReference>
<dbReference type="InterPro" id="IPR000014">
    <property type="entry name" value="PAS"/>
</dbReference>
<dbReference type="Gene3D" id="3.60.40.10">
    <property type="entry name" value="PPM-type phosphatase domain"/>
    <property type="match status" value="1"/>
</dbReference>
<dbReference type="PROSITE" id="PS50112">
    <property type="entry name" value="PAS"/>
    <property type="match status" value="1"/>
</dbReference>
<dbReference type="EMBL" id="JNAD02000004">
    <property type="protein sequence ID" value="RKM96527.1"/>
    <property type="molecule type" value="Genomic_DNA"/>
</dbReference>
<dbReference type="GO" id="GO:0016791">
    <property type="term" value="F:phosphatase activity"/>
    <property type="evidence" value="ECO:0007669"/>
    <property type="project" value="TreeGrafter"/>
</dbReference>
<dbReference type="Gene3D" id="2.10.70.100">
    <property type="match status" value="1"/>
</dbReference>
<evidence type="ECO:0000313" key="3">
    <source>
        <dbReference type="EMBL" id="RKM96527.1"/>
    </source>
</evidence>
<dbReference type="Proteomes" id="UP000028058">
    <property type="component" value="Unassembled WGS sequence"/>
</dbReference>
<dbReference type="PANTHER" id="PTHR43156">
    <property type="entry name" value="STAGE II SPORULATION PROTEIN E-RELATED"/>
    <property type="match status" value="1"/>
</dbReference>
<dbReference type="Gene3D" id="3.30.450.20">
    <property type="entry name" value="PAS domain"/>
    <property type="match status" value="1"/>
</dbReference>
<feature type="compositionally biased region" description="Low complexity" evidence="2">
    <location>
        <begin position="876"/>
        <end position="894"/>
    </location>
</feature>
<organism evidence="3 4">
    <name type="scientific">Streptomyces xinghaiensis</name>
    <dbReference type="NCBI Taxonomy" id="1038928"/>
    <lineage>
        <taxon>Bacteria</taxon>
        <taxon>Bacillati</taxon>
        <taxon>Actinomycetota</taxon>
        <taxon>Actinomycetes</taxon>
        <taxon>Kitasatosporales</taxon>
        <taxon>Streptomycetaceae</taxon>
        <taxon>Streptomyces</taxon>
    </lineage>
</organism>
<evidence type="ECO:0000256" key="2">
    <source>
        <dbReference type="SAM" id="MobiDB-lite"/>
    </source>
</evidence>
<dbReference type="InterPro" id="IPR035965">
    <property type="entry name" value="PAS-like_dom_sf"/>
</dbReference>
<feature type="region of interest" description="Disordered" evidence="2">
    <location>
        <begin position="88"/>
        <end position="151"/>
    </location>
</feature>
<feature type="compositionally biased region" description="Low complexity" evidence="2">
    <location>
        <begin position="25"/>
        <end position="42"/>
    </location>
</feature>
<dbReference type="CDD" id="cd00130">
    <property type="entry name" value="PAS"/>
    <property type="match status" value="1"/>
</dbReference>
<dbReference type="InterPro" id="IPR052016">
    <property type="entry name" value="Bact_Sigma-Reg"/>
</dbReference>
<dbReference type="SMART" id="SM00091">
    <property type="entry name" value="PAS"/>
    <property type="match status" value="1"/>
</dbReference>
<comment type="caution">
    <text evidence="3">The sequence shown here is derived from an EMBL/GenBank/DDBJ whole genome shotgun (WGS) entry which is preliminary data.</text>
</comment>
<dbReference type="InterPro" id="IPR003018">
    <property type="entry name" value="GAF"/>
</dbReference>
<dbReference type="NCBIfam" id="TIGR00229">
    <property type="entry name" value="sensory_box"/>
    <property type="match status" value="1"/>
</dbReference>
<dbReference type="SMART" id="SM00086">
    <property type="entry name" value="PAC"/>
    <property type="match status" value="1"/>
</dbReference>
<feature type="region of interest" description="Disordered" evidence="2">
    <location>
        <begin position="865"/>
        <end position="900"/>
    </location>
</feature>
<dbReference type="PANTHER" id="PTHR43156:SF2">
    <property type="entry name" value="STAGE II SPORULATION PROTEIN E"/>
    <property type="match status" value="1"/>
</dbReference>
<protein>
    <submittedName>
        <fullName evidence="3">PAS domain S-box protein</fullName>
    </submittedName>
</protein>
<dbReference type="PROSITE" id="PS50113">
    <property type="entry name" value="PAC"/>
    <property type="match status" value="1"/>
</dbReference>
<proteinExistence type="predicted"/>
<dbReference type="SMART" id="SM00065">
    <property type="entry name" value="GAF"/>
    <property type="match status" value="2"/>
</dbReference>
<feature type="compositionally biased region" description="Low complexity" evidence="2">
    <location>
        <begin position="88"/>
        <end position="111"/>
    </location>
</feature>
<feature type="compositionally biased region" description="Low complexity" evidence="2">
    <location>
        <begin position="57"/>
        <end position="67"/>
    </location>
</feature>
<keyword evidence="1" id="KW-0378">Hydrolase</keyword>
<dbReference type="InterPro" id="IPR001610">
    <property type="entry name" value="PAC"/>
</dbReference>
<dbReference type="SUPFAM" id="SSF55781">
    <property type="entry name" value="GAF domain-like"/>
    <property type="match status" value="2"/>
</dbReference>
<sequence>MAAAGAGTGRRDGGRGGVPGRCRRGPGAALLRGRAARGAPPGRVRRGGGHRGDRRGGPAAAGGLRQRAGGGRRRCGGRVLRLTACPAAPPAACAGPRRTPRPRSGGASPGRVRTGPPRAVSGPRPGALRRPPVAPGRRVPEAPRRPAGKTGDILDAIPAIVADHGPWDRGATEGKGARVTVEPELVPSPVDPSWAGVVIGLLSRTSASGLLTLAKEAALAAVGSRAGAVYIRQDDGRLRLATTTGYGEYIVERYGSVDADADLPVAEAARERRLVWRPTREYSGLGSDAARFPSPSAYASVPLMLEDRCLAVLSLQLDRREPLSESEERTLSLIAAVAAQRLEYLLSRETKVLTAGVPRLDQAVRLVESRTRAARLELAMASADIGAFDWDFASGRLVWDERTCRLFGVESDTFDERIDTFYAHIHPEDRAAVHAAARTSMRTGFYSALYRIIRPDGVVRWIDAKASVVRDAEGNPQGMVGVAQDRTEEREHEERRHARREFVLNLTAAFGAALSTQDVVDTMTGTVLPALDAKALAIHLVQDGDVVLAGAAGYPEEVLRRLEESSMGQADSPMSAALRAGSPLFFESREEFLAAFPDESFRPAVRHHAWALLPLTTADGTVGTCILSYADPRVFTPDDQIVTTAIAGILAQSLARARLFDQRRQAMTELQRVMLPRSLPRLPGVEVAVRYQPGSEGLDVGGDWYDVVRLPGGKVGLMIGDVQGHSAQAAAVMGQLRTALLAYADDGHGPADLMACGNRMLCGLDTELFATCCIVELDPATGALRMARAGHPYPLLLEADGTVRELDGPGGLPLACQLDDEYPVVTAELPRGATLLLYTDGLVESREHSYDEGVAELLRSLSRWSAGAGPEGEGAGPEARAPRNGGPARGAPSGARDRTDLDVLADRIAAPAAGRTAQDDIAVLLVRRTD</sequence>